<keyword evidence="7 9" id="KW-0472">Membrane</keyword>
<gene>
    <name evidence="10" type="ORF">DEM25_005295</name>
</gene>
<sequence>MLQNVATSSTPNASNPYLPDAVIDRSPAAVAAAFLAAGFAAIWLLVDLRQATLFLIGGGLGAALYHGSFGFTGAWRRMVVERRGRGMRAQMLMIGLAGLAMMPLLAAGSVGNQPLVGAIAPVGVSVLVGAAMFGLGMQLGGGCGSGTLFTVGGGSARMLVTLIFFIAGAVVGTAHLPWWLGQPSLPPVSLGQTLGVPAAIAVSLAGLGAVALITAMIERRSHGDLERDPGPRRPGWNWLLSGPWPLVGAGLMLALLNIATLIVAGHPWSITYGFGLWGAKIASAAGVPVENWEFWTWPAQAEALSSSVLADSVSVMNFGLILGAALAASLAGKFAPRAAVPLASFAAAALGGLLMGYGARLSFGCNIGALFSGIASGSLHGWLWFAAAFAGSAAGVFARPLFGLDGFRRKGAAA</sequence>
<organism evidence="10 11">
    <name type="scientific">Oceaniradius stylonematis</name>
    <dbReference type="NCBI Taxonomy" id="2184161"/>
    <lineage>
        <taxon>Bacteria</taxon>
        <taxon>Pseudomonadati</taxon>
        <taxon>Pseudomonadota</taxon>
        <taxon>Alphaproteobacteria</taxon>
        <taxon>Hyphomicrobiales</taxon>
        <taxon>Ahrensiaceae</taxon>
        <taxon>Oceaniradius</taxon>
    </lineage>
</organism>
<evidence type="ECO:0000256" key="6">
    <source>
        <dbReference type="ARBA" id="ARBA00022989"/>
    </source>
</evidence>
<feature type="transmembrane region" description="Helical" evidence="9">
    <location>
        <begin position="158"/>
        <end position="178"/>
    </location>
</feature>
<feature type="transmembrane region" description="Helical" evidence="9">
    <location>
        <begin position="52"/>
        <end position="71"/>
    </location>
</feature>
<dbReference type="InterPro" id="IPR007272">
    <property type="entry name" value="Sulf_transp_TsuA/YedE"/>
</dbReference>
<dbReference type="GO" id="GO:0005886">
    <property type="term" value="C:plasma membrane"/>
    <property type="evidence" value="ECO:0007669"/>
    <property type="project" value="UniProtKB-SubCell"/>
</dbReference>
<dbReference type="EMBL" id="QFWV02000004">
    <property type="protein sequence ID" value="RKF07253.1"/>
    <property type="molecule type" value="Genomic_DNA"/>
</dbReference>
<evidence type="ECO:0000256" key="1">
    <source>
        <dbReference type="ARBA" id="ARBA00004429"/>
    </source>
</evidence>
<dbReference type="PANTHER" id="PTHR30574">
    <property type="entry name" value="INNER MEMBRANE PROTEIN YEDE"/>
    <property type="match status" value="1"/>
</dbReference>
<keyword evidence="5 9" id="KW-0812">Transmembrane</keyword>
<comment type="subcellular location">
    <subcellularLocation>
        <location evidence="1">Cell inner membrane</location>
        <topology evidence="1">Multi-pass membrane protein</topology>
    </subcellularLocation>
</comment>
<evidence type="ECO:0000313" key="10">
    <source>
        <dbReference type="EMBL" id="RKF07253.1"/>
    </source>
</evidence>
<comment type="similarity">
    <text evidence="8">Belongs to the TsuA/YedE (TC 9.B.102) family.</text>
</comment>
<feature type="transmembrane region" description="Helical" evidence="9">
    <location>
        <begin position="238"/>
        <end position="264"/>
    </location>
</feature>
<keyword evidence="6 9" id="KW-1133">Transmembrane helix</keyword>
<dbReference type="Pfam" id="PF04143">
    <property type="entry name" value="Sulf_transp"/>
    <property type="match status" value="1"/>
</dbReference>
<dbReference type="Proteomes" id="UP000246132">
    <property type="component" value="Unassembled WGS sequence"/>
</dbReference>
<feature type="transmembrane region" description="Helical" evidence="9">
    <location>
        <begin position="338"/>
        <end position="359"/>
    </location>
</feature>
<feature type="transmembrane region" description="Helical" evidence="9">
    <location>
        <begin position="28"/>
        <end position="46"/>
    </location>
</feature>
<evidence type="ECO:0000256" key="2">
    <source>
        <dbReference type="ARBA" id="ARBA00022448"/>
    </source>
</evidence>
<dbReference type="OrthoDB" id="9794165at2"/>
<proteinExistence type="inferred from homology"/>
<keyword evidence="2" id="KW-0813">Transport</keyword>
<keyword evidence="3" id="KW-1003">Cell membrane</keyword>
<feature type="transmembrane region" description="Helical" evidence="9">
    <location>
        <begin position="116"/>
        <end position="137"/>
    </location>
</feature>
<evidence type="ECO:0000256" key="9">
    <source>
        <dbReference type="SAM" id="Phobius"/>
    </source>
</evidence>
<comment type="caution">
    <text evidence="10">The sequence shown here is derived from an EMBL/GenBank/DDBJ whole genome shotgun (WGS) entry which is preliminary data.</text>
</comment>
<protein>
    <submittedName>
        <fullName evidence="10">YeeE/YedE family protein</fullName>
    </submittedName>
</protein>
<evidence type="ECO:0000256" key="5">
    <source>
        <dbReference type="ARBA" id="ARBA00022692"/>
    </source>
</evidence>
<evidence type="ECO:0000313" key="11">
    <source>
        <dbReference type="Proteomes" id="UP000246132"/>
    </source>
</evidence>
<evidence type="ECO:0000256" key="7">
    <source>
        <dbReference type="ARBA" id="ARBA00023136"/>
    </source>
</evidence>
<name>A0A3A8AMX8_9HYPH</name>
<evidence type="ECO:0000256" key="4">
    <source>
        <dbReference type="ARBA" id="ARBA00022519"/>
    </source>
</evidence>
<keyword evidence="4" id="KW-0997">Cell inner membrane</keyword>
<feature type="transmembrane region" description="Helical" evidence="9">
    <location>
        <begin position="379"/>
        <end position="402"/>
    </location>
</feature>
<evidence type="ECO:0000256" key="3">
    <source>
        <dbReference type="ARBA" id="ARBA00022475"/>
    </source>
</evidence>
<dbReference type="AlphaFoldDB" id="A0A3A8AMX8"/>
<dbReference type="PANTHER" id="PTHR30574:SF1">
    <property type="entry name" value="SULPHUR TRANSPORT DOMAIN-CONTAINING PROTEIN"/>
    <property type="match status" value="1"/>
</dbReference>
<accession>A0A3A8AMX8</accession>
<dbReference type="RefSeq" id="WP_109767052.1">
    <property type="nucleotide sequence ID" value="NZ_QFWV02000004.1"/>
</dbReference>
<feature type="transmembrane region" description="Helical" evidence="9">
    <location>
        <begin position="198"/>
        <end position="217"/>
    </location>
</feature>
<evidence type="ECO:0000256" key="8">
    <source>
        <dbReference type="ARBA" id="ARBA00035655"/>
    </source>
</evidence>
<keyword evidence="11" id="KW-1185">Reference proteome</keyword>
<feature type="transmembrane region" description="Helical" evidence="9">
    <location>
        <begin position="313"/>
        <end position="331"/>
    </location>
</feature>
<reference evidence="10 11" key="1">
    <citation type="journal article" date="2018" name="Int. J. Syst. Bacteriol.">
        <title>Oceaniradius stylonemae gen. nov., sp. nov., isolated from a red alga, Stylonema cornu-cervi.</title>
        <authorList>
            <person name="Jeong S."/>
        </authorList>
    </citation>
    <scope>NUCLEOTIDE SEQUENCE [LARGE SCALE GENOMIC DNA]</scope>
    <source>
        <strain evidence="10 11">StC1</strain>
    </source>
</reference>
<feature type="transmembrane region" description="Helical" evidence="9">
    <location>
        <begin position="91"/>
        <end position="110"/>
    </location>
</feature>